<dbReference type="OrthoDB" id="4070448at2759"/>
<evidence type="ECO:0000313" key="3">
    <source>
        <dbReference type="EMBL" id="SCU85869.1"/>
    </source>
</evidence>
<feature type="region of interest" description="Disordered" evidence="1">
    <location>
        <begin position="886"/>
        <end position="907"/>
    </location>
</feature>
<gene>
    <name evidence="3" type="ORF">LADA_0D10396G</name>
</gene>
<dbReference type="STRING" id="1266660.A0A1G4J835"/>
<evidence type="ECO:0000259" key="2">
    <source>
        <dbReference type="Pfam" id="PF10638"/>
    </source>
</evidence>
<sequence>MDEISSAQESPPFQNAYSDQSTAVLIQDSILYSTSSLMQKDIKDLLENAKTRAGSFQMDHARSEEFENAYPMQVPSSVREDVQPILAPVRNLEASKETGAQQGASPLDHDPAFQMLFNKTRVLLERSHFSSDFLTILRRYVGLLLEDGHDAMKDRYVLALQRELDLRDWDVTSPFIDLLDIFLSRPANPWMMLANVERRKQRALLESAFTKWKLKTRVDRYLMKLSYYWGCYVQRKYLQLWQERKNFKTHNLRVEADCLMDFKSQSNNFDKWMKRTDAHKLKQDLANAFFLQKFLKLFIKKGFSSMDSLNLAKQALRKSCLRHTFTSWKLQKRLRLSKELLTRWPKTVSFGRLKTKNKNVASLKQKQLLFEKSHLIGRTLQTWKLRLRENQSKMNELLELEVAFKEKMALKVVKDVIDWKEREGLVVKMVNSLLLQFVFRKLWLKRTRERSMLSQIYLRRSAVLYSRYFSMWLARMIDNEAASSVRDKVIICHVFDVMKLRNNELKFQRKGNQLKVRKFLLQWRERTTHELLLGKHLQKNLLGVWLHEWQRKYHSFNDLSYITVKCRDSFLLKHYYNQWAQKSMEVLEMKRKSGWFAKLHVISKVKGVLKRCEKLNATLEAFVVHKSRRQEEKYMSVWISSMRIQMRLKQEIMLDQYLIVGNMSLIKSCFSQWAKRYRYFYDDCNKVAKRQNAQTIIASVLRRALSKRTVYDNWRIVSMELDNQSKLSSYFGSFKLKYELVSALNEQLGRVLAEKELSMLINCLNMWTMKQLKSSRNRETVELFRNRWNRASLRAILLLWKEKCDSIKADPPAFSDERFTSGSEPNDRSLVTPTRMKKSGRITIPGSEVIKRNRMEAMKNHYRRARKAIPSPIKFSDNLDSVTKRRLETNSETMEDRATPPPPKMNLEKINKNLASKKSMINFRSIPEAKLSPAPSSRVSEIPVVDRSLLSKHNRDLDRSPTVR</sequence>
<dbReference type="Proteomes" id="UP000190274">
    <property type="component" value="Chromosome D"/>
</dbReference>
<dbReference type="AlphaFoldDB" id="A0A1G4J835"/>
<reference evidence="3 4" key="1">
    <citation type="submission" date="2016-03" db="EMBL/GenBank/DDBJ databases">
        <authorList>
            <person name="Devillers H."/>
        </authorList>
    </citation>
    <scope>NUCLEOTIDE SEQUENCE [LARGE SCALE GENOMIC DNA]</scope>
    <source>
        <strain evidence="3">CBS 10888</strain>
    </source>
</reference>
<keyword evidence="4" id="KW-1185">Reference proteome</keyword>
<proteinExistence type="predicted"/>
<dbReference type="Pfam" id="PF10638">
    <property type="entry name" value="Sfi1_C"/>
    <property type="match status" value="1"/>
</dbReference>
<protein>
    <submittedName>
        <fullName evidence="3">LADA_0D10396g1_1</fullName>
    </submittedName>
</protein>
<feature type="compositionally biased region" description="Basic and acidic residues" evidence="1">
    <location>
        <begin position="886"/>
        <end position="898"/>
    </location>
</feature>
<evidence type="ECO:0000256" key="1">
    <source>
        <dbReference type="SAM" id="MobiDB-lite"/>
    </source>
</evidence>
<organism evidence="3 4">
    <name type="scientific">Lachancea dasiensis</name>
    <dbReference type="NCBI Taxonomy" id="1072105"/>
    <lineage>
        <taxon>Eukaryota</taxon>
        <taxon>Fungi</taxon>
        <taxon>Dikarya</taxon>
        <taxon>Ascomycota</taxon>
        <taxon>Saccharomycotina</taxon>
        <taxon>Saccharomycetes</taxon>
        <taxon>Saccharomycetales</taxon>
        <taxon>Saccharomycetaceae</taxon>
        <taxon>Lachancea</taxon>
    </lineage>
</organism>
<accession>A0A1G4J835</accession>
<evidence type="ECO:0000313" key="4">
    <source>
        <dbReference type="Proteomes" id="UP000190274"/>
    </source>
</evidence>
<name>A0A1G4J835_9SACH</name>
<dbReference type="InterPro" id="IPR018907">
    <property type="entry name" value="Spindle_body_associated_C_dom"/>
</dbReference>
<dbReference type="EMBL" id="LT598454">
    <property type="protein sequence ID" value="SCU85869.1"/>
    <property type="molecule type" value="Genomic_DNA"/>
</dbReference>
<feature type="domain" description="Spindle body associated protein C-terminal" evidence="2">
    <location>
        <begin position="827"/>
        <end position="928"/>
    </location>
</feature>